<protein>
    <recommendedName>
        <fullName evidence="5">Elongator complex protein 4</fullName>
    </recommendedName>
</protein>
<accession>A0A376B6W2</accession>
<dbReference type="InterPro" id="IPR008728">
    <property type="entry name" value="Elongator_complex_protein_4"/>
</dbReference>
<dbReference type="Gene3D" id="3.40.50.300">
    <property type="entry name" value="P-loop containing nucleotide triphosphate hydrolases"/>
    <property type="match status" value="1"/>
</dbReference>
<evidence type="ECO:0000256" key="6">
    <source>
        <dbReference type="ARBA" id="ARBA00022490"/>
    </source>
</evidence>
<feature type="compositionally biased region" description="Polar residues" evidence="9">
    <location>
        <begin position="10"/>
        <end position="19"/>
    </location>
</feature>
<dbReference type="Pfam" id="PF05625">
    <property type="entry name" value="PAXNEB"/>
    <property type="match status" value="1"/>
</dbReference>
<name>A0A376B6W2_9ASCO</name>
<dbReference type="OrthoDB" id="289162at2759"/>
<keyword evidence="11" id="KW-1185">Reference proteome</keyword>
<dbReference type="GO" id="GO:0002098">
    <property type="term" value="P:tRNA wobble uridine modification"/>
    <property type="evidence" value="ECO:0007669"/>
    <property type="project" value="InterPro"/>
</dbReference>
<dbReference type="VEuPathDB" id="FungiDB:SCODWIG_02184"/>
<evidence type="ECO:0000256" key="8">
    <source>
        <dbReference type="ARBA" id="ARBA00023242"/>
    </source>
</evidence>
<keyword evidence="8" id="KW-0539">Nucleus</keyword>
<dbReference type="InterPro" id="IPR027417">
    <property type="entry name" value="P-loop_NTPase"/>
</dbReference>
<comment type="subcellular location">
    <subcellularLocation>
        <location evidence="2">Cytoplasm</location>
    </subcellularLocation>
    <subcellularLocation>
        <location evidence="1">Nucleus</location>
    </subcellularLocation>
</comment>
<feature type="region of interest" description="Disordered" evidence="9">
    <location>
        <begin position="1"/>
        <end position="57"/>
    </location>
</feature>
<dbReference type="GO" id="GO:0033588">
    <property type="term" value="C:elongator holoenzyme complex"/>
    <property type="evidence" value="ECO:0007669"/>
    <property type="project" value="InterPro"/>
</dbReference>
<dbReference type="PANTHER" id="PTHR12896:SF1">
    <property type="entry name" value="ELONGATOR COMPLEX PROTEIN 4"/>
    <property type="match status" value="1"/>
</dbReference>
<dbReference type="EMBL" id="UFAJ01000350">
    <property type="protein sequence ID" value="SSD60423.1"/>
    <property type="molecule type" value="Genomic_DNA"/>
</dbReference>
<comment type="similarity">
    <text evidence="4">Belongs to the ELP4 family.</text>
</comment>
<evidence type="ECO:0000256" key="5">
    <source>
        <dbReference type="ARBA" id="ARBA00020265"/>
    </source>
</evidence>
<feature type="compositionally biased region" description="Polar residues" evidence="9">
    <location>
        <begin position="38"/>
        <end position="57"/>
    </location>
</feature>
<dbReference type="GO" id="GO:0008023">
    <property type="term" value="C:transcription elongation factor complex"/>
    <property type="evidence" value="ECO:0007669"/>
    <property type="project" value="TreeGrafter"/>
</dbReference>
<sequence length="488" mass="54923">MSFRKRNDVLSATGNTPSDARQRERVRMPNATPLYGRGSTTSSRIPQNTTSLPKIIPNKSNATASQSITRGMGDLSLNNPSKQLRHPGVKPSTVITSQQITSTGCLSLDKYLLHGGIPLGHSLLIEEGAVDSTDFNSVLTRLFSSQSIQYNKIQPKSTHLIVITPNLHYSADLPGLYKSSSKREIKKTKVVENESKLTVQNLLDQKISRQQKEQVKIPAIQEKQENQRNLKIAWRYGLTSDSNNRTNTQHSSDNGQQSTFKDPTAYCQLFDITSRMVPPPTREDITVISPIEKDADTCVQKVRDAISRHKGNLIRIVLPSFLNPVVYPPHFYSLPNITKLLYGLHMILKEHSSNAVLLASLSTILFNENSLVMNLSRQIFSSVVILEPFPQQMLDYLEKCYKAQGQPNKVQHGLFHVLKLPIFSDERSEMLIRTAELCFRNNKKGLDIEEWSIPIDEGETEQKISKPVDISDVDGSTHQHKIKQTLEF</sequence>
<dbReference type="GO" id="GO:0005737">
    <property type="term" value="C:cytoplasm"/>
    <property type="evidence" value="ECO:0007669"/>
    <property type="project" value="UniProtKB-SubCell"/>
</dbReference>
<evidence type="ECO:0000256" key="9">
    <source>
        <dbReference type="SAM" id="MobiDB-lite"/>
    </source>
</evidence>
<evidence type="ECO:0000256" key="4">
    <source>
        <dbReference type="ARBA" id="ARBA00007573"/>
    </source>
</evidence>
<evidence type="ECO:0000256" key="1">
    <source>
        <dbReference type="ARBA" id="ARBA00004123"/>
    </source>
</evidence>
<evidence type="ECO:0000256" key="3">
    <source>
        <dbReference type="ARBA" id="ARBA00005043"/>
    </source>
</evidence>
<dbReference type="AlphaFoldDB" id="A0A376B6W2"/>
<dbReference type="PANTHER" id="PTHR12896">
    <property type="entry name" value="PAX6 NEIGHBOR PROTEIN PAXNEB"/>
    <property type="match status" value="1"/>
</dbReference>
<reference evidence="11" key="1">
    <citation type="submission" date="2018-06" db="EMBL/GenBank/DDBJ databases">
        <authorList>
            <person name="Guldener U."/>
        </authorList>
    </citation>
    <scope>NUCLEOTIDE SEQUENCE [LARGE SCALE GENOMIC DNA]</scope>
    <source>
        <strain evidence="11">UTAD17</strain>
    </source>
</reference>
<dbReference type="UniPathway" id="UPA00988"/>
<gene>
    <name evidence="10" type="ORF">SCODWIG_02184</name>
</gene>
<comment type="pathway">
    <text evidence="3">tRNA modification; 5-methoxycarbonylmethyl-2-thiouridine-tRNA biosynthesis.</text>
</comment>
<feature type="region of interest" description="Disordered" evidence="9">
    <location>
        <begin position="241"/>
        <end position="261"/>
    </location>
</feature>
<evidence type="ECO:0000313" key="10">
    <source>
        <dbReference type="EMBL" id="SSD60423.1"/>
    </source>
</evidence>
<evidence type="ECO:0000256" key="2">
    <source>
        <dbReference type="ARBA" id="ARBA00004496"/>
    </source>
</evidence>
<keyword evidence="6" id="KW-0963">Cytoplasm</keyword>
<evidence type="ECO:0000256" key="7">
    <source>
        <dbReference type="ARBA" id="ARBA00022694"/>
    </source>
</evidence>
<organism evidence="10 11">
    <name type="scientific">Saccharomycodes ludwigii</name>
    <dbReference type="NCBI Taxonomy" id="36035"/>
    <lineage>
        <taxon>Eukaryota</taxon>
        <taxon>Fungi</taxon>
        <taxon>Dikarya</taxon>
        <taxon>Ascomycota</taxon>
        <taxon>Saccharomycotina</taxon>
        <taxon>Saccharomycetes</taxon>
        <taxon>Saccharomycodales</taxon>
        <taxon>Saccharomycodaceae</taxon>
        <taxon>Saccharomycodes</taxon>
    </lineage>
</organism>
<proteinExistence type="inferred from homology"/>
<evidence type="ECO:0000313" key="11">
    <source>
        <dbReference type="Proteomes" id="UP000262825"/>
    </source>
</evidence>
<keyword evidence="7" id="KW-0819">tRNA processing</keyword>
<dbReference type="Proteomes" id="UP000262825">
    <property type="component" value="Unassembled WGS sequence"/>
</dbReference>